<dbReference type="Pfam" id="PF04961">
    <property type="entry name" value="FTCD_C"/>
    <property type="match status" value="1"/>
</dbReference>
<feature type="coiled-coil region" evidence="1">
    <location>
        <begin position="54"/>
        <end position="81"/>
    </location>
</feature>
<evidence type="ECO:0000313" key="3">
    <source>
        <dbReference type="EMBL" id="HIU23334.1"/>
    </source>
</evidence>
<organism evidence="3 4">
    <name type="scientific">Candidatus Coprovicinus avistercoris</name>
    <dbReference type="NCBI Taxonomy" id="2840754"/>
    <lineage>
        <taxon>Bacteria</taxon>
        <taxon>Bacillati</taxon>
        <taxon>Actinomycetota</taxon>
        <taxon>Coriobacteriia</taxon>
        <taxon>Coriobacteriales</taxon>
        <taxon>Coriobacteriaceae</taxon>
        <taxon>Coriobacteriaceae incertae sedis</taxon>
        <taxon>Candidatus Coprovicinus</taxon>
    </lineage>
</organism>
<dbReference type="EMBL" id="DVMQ01000001">
    <property type="protein sequence ID" value="HIU23334.1"/>
    <property type="molecule type" value="Genomic_DNA"/>
</dbReference>
<dbReference type="GO" id="GO:0003824">
    <property type="term" value="F:catalytic activity"/>
    <property type="evidence" value="ECO:0007669"/>
    <property type="project" value="InterPro"/>
</dbReference>
<evidence type="ECO:0000259" key="2">
    <source>
        <dbReference type="Pfam" id="PF04961"/>
    </source>
</evidence>
<reference evidence="3" key="1">
    <citation type="submission" date="2020-10" db="EMBL/GenBank/DDBJ databases">
        <authorList>
            <person name="Gilroy R."/>
        </authorList>
    </citation>
    <scope>NUCLEOTIDE SEQUENCE</scope>
    <source>
        <strain evidence="3">ChiHjej12B11-29160</strain>
    </source>
</reference>
<proteinExistence type="predicted"/>
<evidence type="ECO:0000256" key="1">
    <source>
        <dbReference type="SAM" id="Coils"/>
    </source>
</evidence>
<dbReference type="SUPFAM" id="SSF101262">
    <property type="entry name" value="Methenyltetrahydrofolate cyclohydrolase-like"/>
    <property type="match status" value="1"/>
</dbReference>
<reference evidence="3" key="2">
    <citation type="journal article" date="2021" name="PeerJ">
        <title>Extensive microbial diversity within the chicken gut microbiome revealed by metagenomics and culture.</title>
        <authorList>
            <person name="Gilroy R."/>
            <person name="Ravi A."/>
            <person name="Getino M."/>
            <person name="Pursley I."/>
            <person name="Horton D.L."/>
            <person name="Alikhan N.F."/>
            <person name="Baker D."/>
            <person name="Gharbi K."/>
            <person name="Hall N."/>
            <person name="Watson M."/>
            <person name="Adriaenssens E.M."/>
            <person name="Foster-Nyarko E."/>
            <person name="Jarju S."/>
            <person name="Secka A."/>
            <person name="Antonio M."/>
            <person name="Oren A."/>
            <person name="Chaudhuri R.R."/>
            <person name="La Ragione R."/>
            <person name="Hildebrand F."/>
            <person name="Pallen M.J."/>
        </authorList>
    </citation>
    <scope>NUCLEOTIDE SEQUENCE</scope>
    <source>
        <strain evidence="3">ChiHjej12B11-29160</strain>
    </source>
</reference>
<accession>A0A9D1L380</accession>
<comment type="caution">
    <text evidence="3">The sequence shown here is derived from an EMBL/GenBank/DDBJ whole genome shotgun (WGS) entry which is preliminary data.</text>
</comment>
<dbReference type="Gene3D" id="1.20.120.680">
    <property type="entry name" value="Formiminotetrahydrofolate cyclodeaminase monomer, up-and-down helical bundle"/>
    <property type="match status" value="1"/>
</dbReference>
<name>A0A9D1L380_9ACTN</name>
<dbReference type="Proteomes" id="UP000824078">
    <property type="component" value="Unassembled WGS sequence"/>
</dbReference>
<dbReference type="InterPro" id="IPR036178">
    <property type="entry name" value="Formintransfe-cycloase-like_sf"/>
</dbReference>
<dbReference type="InterPro" id="IPR007044">
    <property type="entry name" value="Cyclodeamin/CycHdrlase"/>
</dbReference>
<keyword evidence="1" id="KW-0175">Coiled coil</keyword>
<feature type="domain" description="Cyclodeaminase/cyclohydrolase" evidence="2">
    <location>
        <begin position="9"/>
        <end position="185"/>
    </location>
</feature>
<dbReference type="AlphaFoldDB" id="A0A9D1L380"/>
<sequence length="210" mass="22352">MSHELANKSCSQFVYAVAEKAPTPGGGAVAAYVGALSAALGAMTGQYTLGKRKYAEYEEDVQRAVNHLNELSEELVTLMDADAQAFEPLSRAYALPASDPTKPAVLEEATRGALEVPRKVVGCICKIVPFLEELSIKGTKMLQSDVGCAASLAAAALECAALNVFVNSGSLADREFAAAVEEDIDAQLSEFGTRAHSVYVHVNDRLRERD</sequence>
<protein>
    <submittedName>
        <fullName evidence="3">Cyclodeaminase/cyclohydrolase family protein</fullName>
    </submittedName>
</protein>
<gene>
    <name evidence="3" type="ORF">IAD17_00160</name>
</gene>
<evidence type="ECO:0000313" key="4">
    <source>
        <dbReference type="Proteomes" id="UP000824078"/>
    </source>
</evidence>